<dbReference type="Proteomes" id="UP000594260">
    <property type="component" value="Unplaced"/>
</dbReference>
<dbReference type="SUPFAM" id="SSF82708">
    <property type="entry name" value="R3H domain"/>
    <property type="match status" value="1"/>
</dbReference>
<dbReference type="AlphaFoldDB" id="A0A7M7KF67"/>
<dbReference type="InParanoid" id="A0A7M7KF67"/>
<dbReference type="EnsemblMetazoa" id="XM_022810151">
    <property type="protein sequence ID" value="XP_022665886"/>
    <property type="gene ID" value="LOC111252376"/>
</dbReference>
<feature type="compositionally biased region" description="Polar residues" evidence="1">
    <location>
        <begin position="255"/>
        <end position="269"/>
    </location>
</feature>
<dbReference type="FunCoup" id="A0A7M7KF67">
    <property type="interactions" value="267"/>
</dbReference>
<evidence type="ECO:0000259" key="2">
    <source>
        <dbReference type="PROSITE" id="PS51061"/>
    </source>
</evidence>
<proteinExistence type="predicted"/>
<evidence type="ECO:0000313" key="4">
    <source>
        <dbReference type="Proteomes" id="UP000594260"/>
    </source>
</evidence>
<dbReference type="Gene3D" id="3.30.1370.50">
    <property type="entry name" value="R3H-like domain"/>
    <property type="match status" value="1"/>
</dbReference>
<dbReference type="InterPro" id="IPR001374">
    <property type="entry name" value="R3H_dom"/>
</dbReference>
<dbReference type="InterPro" id="IPR036867">
    <property type="entry name" value="R3H_dom_sf"/>
</dbReference>
<dbReference type="KEGG" id="vde:111252376"/>
<dbReference type="SMART" id="SM00393">
    <property type="entry name" value="R3H"/>
    <property type="match status" value="1"/>
</dbReference>
<dbReference type="PROSITE" id="PS51061">
    <property type="entry name" value="R3H"/>
    <property type="match status" value="1"/>
</dbReference>
<dbReference type="RefSeq" id="XP_022665886.1">
    <property type="nucleotide sequence ID" value="XM_022810151.1"/>
</dbReference>
<organism evidence="3 4">
    <name type="scientific">Varroa destructor</name>
    <name type="common">Honeybee mite</name>
    <dbReference type="NCBI Taxonomy" id="109461"/>
    <lineage>
        <taxon>Eukaryota</taxon>
        <taxon>Metazoa</taxon>
        <taxon>Ecdysozoa</taxon>
        <taxon>Arthropoda</taxon>
        <taxon>Chelicerata</taxon>
        <taxon>Arachnida</taxon>
        <taxon>Acari</taxon>
        <taxon>Parasitiformes</taxon>
        <taxon>Mesostigmata</taxon>
        <taxon>Gamasina</taxon>
        <taxon>Dermanyssoidea</taxon>
        <taxon>Varroidae</taxon>
        <taxon>Varroa</taxon>
    </lineage>
</organism>
<dbReference type="PANTHER" id="PTHR13498">
    <property type="entry name" value="SPERM ASSOCIATED ANTIGEN 7"/>
    <property type="match status" value="1"/>
</dbReference>
<dbReference type="PANTHER" id="PTHR13498:SF3">
    <property type="entry name" value="SPERM-ASSOCIATED ANTIGEN 7"/>
    <property type="match status" value="1"/>
</dbReference>
<dbReference type="OMA" id="AQTEDQM"/>
<name>A0A7M7KF67_VARDE</name>
<protein>
    <recommendedName>
        <fullName evidence="2">R3H domain-containing protein</fullName>
    </recommendedName>
</protein>
<dbReference type="OrthoDB" id="5979509at2759"/>
<reference evidence="3" key="1">
    <citation type="submission" date="2021-01" db="UniProtKB">
        <authorList>
            <consortium name="EnsemblMetazoa"/>
        </authorList>
    </citation>
    <scope>IDENTIFICATION</scope>
</reference>
<dbReference type="GeneID" id="111252376"/>
<dbReference type="InterPro" id="IPR017330">
    <property type="entry name" value="SPAG7"/>
</dbReference>
<dbReference type="PROSITE" id="PS51257">
    <property type="entry name" value="PROKAR_LIPOPROTEIN"/>
    <property type="match status" value="1"/>
</dbReference>
<dbReference type="Pfam" id="PF01424">
    <property type="entry name" value="R3H"/>
    <property type="match status" value="1"/>
</dbReference>
<feature type="domain" description="R3H" evidence="2">
    <location>
        <begin position="68"/>
        <end position="131"/>
    </location>
</feature>
<evidence type="ECO:0000256" key="1">
    <source>
        <dbReference type="SAM" id="MobiDB-lite"/>
    </source>
</evidence>
<keyword evidence="4" id="KW-1185">Reference proteome</keyword>
<evidence type="ECO:0000313" key="3">
    <source>
        <dbReference type="EnsemblMetazoa" id="XP_022665886"/>
    </source>
</evidence>
<accession>A0A7M7KF67</accession>
<feature type="region of interest" description="Disordered" evidence="1">
    <location>
        <begin position="220"/>
        <end position="269"/>
    </location>
</feature>
<dbReference type="GO" id="GO:0003676">
    <property type="term" value="F:nucleic acid binding"/>
    <property type="evidence" value="ECO:0007669"/>
    <property type="project" value="UniProtKB-UniRule"/>
</dbReference>
<sequence length="269" mass="31584">MWQYRHCCRGPGWQTFLAQSCLRWRKRNLNNRRPMRNSATSSNLMTRSIAEQREAAKKAEEDHKLKLKRFKEKTSGVLDEFLKDIKNPNFKFKPVPKVYRAIIHDAAEAKGIPAYSFGEEDIDRHVVVFKPEHAPCEEQLACLRRGEVWDPLKAEQERALREQIEKDREHEDWLRQMRERKRKSNETQGQAADKYKTKYEKFVGRDAGLEAARIAQPNKQFGFVPSENKRDARTIEQVLADSRAKRKRLEERTSASETFGHNNEKSNTV</sequence>